<evidence type="ECO:0000313" key="1">
    <source>
        <dbReference type="EMBL" id="AKG43719.1"/>
    </source>
</evidence>
<name>A0A0F7FV49_9ACTN</name>
<dbReference type="Proteomes" id="UP000034034">
    <property type="component" value="Chromosome"/>
</dbReference>
<protein>
    <submittedName>
        <fullName evidence="1">Uncharacterized protein</fullName>
    </submittedName>
</protein>
<dbReference type="STRING" id="408015.SXIM_23350"/>
<dbReference type="AlphaFoldDB" id="A0A0F7FV49"/>
<dbReference type="HOGENOM" id="CLU_930417_0_0_11"/>
<gene>
    <name evidence="1" type="ORF">SXIM_23350</name>
</gene>
<proteinExistence type="predicted"/>
<organism evidence="1 2">
    <name type="scientific">Streptomyces xiamenensis</name>
    <dbReference type="NCBI Taxonomy" id="408015"/>
    <lineage>
        <taxon>Bacteria</taxon>
        <taxon>Bacillati</taxon>
        <taxon>Actinomycetota</taxon>
        <taxon>Actinomycetes</taxon>
        <taxon>Kitasatosporales</taxon>
        <taxon>Streptomycetaceae</taxon>
        <taxon>Streptomyces</taxon>
    </lineage>
</organism>
<sequence length="299" mass="31205">MAGRGRGATTGGLLVVLAMVVGLLSFLGAGRAAADPDCDGYVNADGDFVYDCRETTPGENGSGGGSGGGGGGNTEPACALDWVKEHAPGADEWYCMGQNACWVNNPTAYYPTPDTWPEEPPSEGAVYVYRYCYAPDGSVASEGYTWYTGPEDEGPSIEELALQAFGALSTPDFSLAHSPPRNSIIYIDTWWWADGPSSGTISGSAALGVVAVGTPSHIEVDPGDGSGVMTCDFVTAESDACSYTYDRAGDYTSRGRLVYDVHFEQNGSPLDIAGLPDSLESGWQESTITVAESQAVVVP</sequence>
<dbReference type="KEGG" id="sxi:SXIM_23350"/>
<accession>A0A0F7FV49</accession>
<keyword evidence="2" id="KW-1185">Reference proteome</keyword>
<dbReference type="PATRIC" id="fig|408015.6.peg.2370"/>
<dbReference type="EMBL" id="CP009922">
    <property type="protein sequence ID" value="AKG43719.1"/>
    <property type="molecule type" value="Genomic_DNA"/>
</dbReference>
<reference evidence="1" key="1">
    <citation type="submission" date="2019-08" db="EMBL/GenBank/DDBJ databases">
        <title>Complete genome sequence of a mangrove-derived Streptomyces xiamenensis.</title>
        <authorList>
            <person name="Xu J."/>
        </authorList>
    </citation>
    <scope>NUCLEOTIDE SEQUENCE</scope>
    <source>
        <strain evidence="1">318</strain>
    </source>
</reference>
<evidence type="ECO:0000313" key="2">
    <source>
        <dbReference type="Proteomes" id="UP000034034"/>
    </source>
</evidence>